<dbReference type="STRING" id="2756.BFR44_10520"/>
<dbReference type="Pfam" id="PF21981">
    <property type="entry name" value="RecX_HTH3"/>
    <property type="match status" value="1"/>
</dbReference>
<dbReference type="InterPro" id="IPR053925">
    <property type="entry name" value="RecX_HTH_3rd"/>
</dbReference>
<dbReference type="HAMAP" id="MF_01114">
    <property type="entry name" value="RecX"/>
    <property type="match status" value="1"/>
</dbReference>
<dbReference type="PANTHER" id="PTHR33602:SF1">
    <property type="entry name" value="REGULATORY PROTEIN RECX FAMILY PROTEIN"/>
    <property type="match status" value="1"/>
</dbReference>
<keyword evidence="4 5" id="KW-0963">Cytoplasm</keyword>
<organism evidence="9 10">
    <name type="scientific">Brochothrix thermosphacta</name>
    <name type="common">Microbacterium thermosphactum</name>
    <dbReference type="NCBI Taxonomy" id="2756"/>
    <lineage>
        <taxon>Bacteria</taxon>
        <taxon>Bacillati</taxon>
        <taxon>Bacillota</taxon>
        <taxon>Bacilli</taxon>
        <taxon>Bacillales</taxon>
        <taxon>Listeriaceae</taxon>
        <taxon>Brochothrix</taxon>
    </lineage>
</organism>
<sequence length="272" mass="31920">MLDGRKNDLKKITKIEVQKKNEQRFNIYIDEAFACGVDIAVLTEFGLAKGMEVTDELLEQLTDHETHRKAINRALVYLGARVRSEKEVIEDLQKKEYEEDAIDAAMLYLRENKFVDDNAFAKMFCRTMVNTTLKGPQTIKRELRQKGIGENDTEEALEYFTDELQDEHLYKVLTKAARTQHNVSQVKLKQKLQTTVMTKGYFNNKDIMDAVLQEFVSDEEEEDALKLQYEKFERKFSKYKGYERKSKIVKGLMQKGFRYEDIQNFLAAQEEY</sequence>
<evidence type="ECO:0000256" key="1">
    <source>
        <dbReference type="ARBA" id="ARBA00004496"/>
    </source>
</evidence>
<dbReference type="GO" id="GO:0005737">
    <property type="term" value="C:cytoplasm"/>
    <property type="evidence" value="ECO:0007669"/>
    <property type="project" value="UniProtKB-SubCell"/>
</dbReference>
<dbReference type="PANTHER" id="PTHR33602">
    <property type="entry name" value="REGULATORY PROTEIN RECX FAMILY PROTEIN"/>
    <property type="match status" value="1"/>
</dbReference>
<name>A0A1D2LFK7_BROTH</name>
<dbReference type="InterPro" id="IPR036388">
    <property type="entry name" value="WH-like_DNA-bd_sf"/>
</dbReference>
<dbReference type="InterPro" id="IPR053924">
    <property type="entry name" value="RecX_HTH_2nd"/>
</dbReference>
<dbReference type="AlphaFoldDB" id="A0A1D2LFK7"/>
<evidence type="ECO:0000259" key="7">
    <source>
        <dbReference type="Pfam" id="PF21981"/>
    </source>
</evidence>
<dbReference type="Pfam" id="PF02631">
    <property type="entry name" value="RecX_HTH2"/>
    <property type="match status" value="1"/>
</dbReference>
<dbReference type="NCBIfam" id="NF010733">
    <property type="entry name" value="PRK14135.1"/>
    <property type="match status" value="1"/>
</dbReference>
<dbReference type="Gene3D" id="1.10.10.10">
    <property type="entry name" value="Winged helix-like DNA-binding domain superfamily/Winged helix DNA-binding domain"/>
    <property type="match status" value="4"/>
</dbReference>
<dbReference type="KEGG" id="bths:CNY62_10290"/>
<evidence type="ECO:0000259" key="8">
    <source>
        <dbReference type="Pfam" id="PF21982"/>
    </source>
</evidence>
<comment type="subcellular location">
    <subcellularLocation>
        <location evidence="1 5">Cytoplasm</location>
    </subcellularLocation>
</comment>
<comment type="similarity">
    <text evidence="2 5">Belongs to the RecX family.</text>
</comment>
<comment type="function">
    <text evidence="5">Modulates RecA activity.</text>
</comment>
<keyword evidence="10" id="KW-1185">Reference proteome</keyword>
<dbReference type="Pfam" id="PF21982">
    <property type="entry name" value="RecX_HTH1"/>
    <property type="match status" value="1"/>
</dbReference>
<protein>
    <recommendedName>
        <fullName evidence="3 5">Regulatory protein RecX</fullName>
    </recommendedName>
</protein>
<feature type="domain" description="RecX second three-helical" evidence="6">
    <location>
        <begin position="116"/>
        <end position="157"/>
    </location>
</feature>
<feature type="domain" description="RecX third three-helical" evidence="7">
    <location>
        <begin position="220"/>
        <end position="266"/>
    </location>
</feature>
<accession>A0A1D2LFK7</accession>
<reference evidence="9 10" key="1">
    <citation type="submission" date="2017-09" db="EMBL/GenBank/DDBJ databases">
        <title>Complete Genome Sequences of Two Strains of the Meat Spoilage Bacterium Brochothrix thermosphacta Isolated from Ground Chicken.</title>
        <authorList>
            <person name="Paoli G.C."/>
            <person name="Wijey C."/>
            <person name="Chen C.-Y."/>
            <person name="Nguyen L."/>
            <person name="Yan X."/>
            <person name="Irwin P.L."/>
        </authorList>
    </citation>
    <scope>NUCLEOTIDE SEQUENCE [LARGE SCALE GENOMIC DNA]</scope>
    <source>
        <strain evidence="9 10">BI</strain>
    </source>
</reference>
<dbReference type="InterPro" id="IPR003783">
    <property type="entry name" value="Regulatory_RecX"/>
</dbReference>
<evidence type="ECO:0000256" key="3">
    <source>
        <dbReference type="ARBA" id="ARBA00018111"/>
    </source>
</evidence>
<dbReference type="Proteomes" id="UP000243591">
    <property type="component" value="Chromosome"/>
</dbReference>
<feature type="domain" description="RecX first three-helical" evidence="8">
    <location>
        <begin position="70"/>
        <end position="109"/>
    </location>
</feature>
<proteinExistence type="inferred from homology"/>
<evidence type="ECO:0000259" key="6">
    <source>
        <dbReference type="Pfam" id="PF02631"/>
    </source>
</evidence>
<dbReference type="EMBL" id="CP023483">
    <property type="protein sequence ID" value="ATF26744.1"/>
    <property type="molecule type" value="Genomic_DNA"/>
</dbReference>
<dbReference type="InterPro" id="IPR053926">
    <property type="entry name" value="RecX_HTH_1st"/>
</dbReference>
<gene>
    <name evidence="5" type="primary">recX</name>
    <name evidence="9" type="ORF">CNY62_10290</name>
</gene>
<evidence type="ECO:0000256" key="5">
    <source>
        <dbReference type="HAMAP-Rule" id="MF_01114"/>
    </source>
</evidence>
<dbReference type="GO" id="GO:0006282">
    <property type="term" value="P:regulation of DNA repair"/>
    <property type="evidence" value="ECO:0007669"/>
    <property type="project" value="UniProtKB-UniRule"/>
</dbReference>
<evidence type="ECO:0000313" key="9">
    <source>
        <dbReference type="EMBL" id="ATF26744.1"/>
    </source>
</evidence>
<evidence type="ECO:0000256" key="2">
    <source>
        <dbReference type="ARBA" id="ARBA00009695"/>
    </source>
</evidence>
<evidence type="ECO:0000256" key="4">
    <source>
        <dbReference type="ARBA" id="ARBA00022490"/>
    </source>
</evidence>
<evidence type="ECO:0000313" key="10">
    <source>
        <dbReference type="Proteomes" id="UP000243591"/>
    </source>
</evidence>